<evidence type="ECO:0000313" key="6">
    <source>
        <dbReference type="Proteomes" id="UP000007174"/>
    </source>
</evidence>
<gene>
    <name evidence="5" type="ORF">CH063_10388</name>
</gene>
<evidence type="ECO:0000313" key="5">
    <source>
        <dbReference type="EMBL" id="CCF39605.1"/>
    </source>
</evidence>
<dbReference type="GO" id="GO:0005737">
    <property type="term" value="C:cytoplasm"/>
    <property type="evidence" value="ECO:0007669"/>
    <property type="project" value="TreeGrafter"/>
</dbReference>
<dbReference type="InterPro" id="IPR001494">
    <property type="entry name" value="Importin-beta_N"/>
</dbReference>
<accession>H1VHA2</accession>
<dbReference type="Proteomes" id="UP000007174">
    <property type="component" value="Unassembled WGS sequence"/>
</dbReference>
<evidence type="ECO:0000256" key="2">
    <source>
        <dbReference type="ARBA" id="ARBA00025147"/>
    </source>
</evidence>
<reference evidence="6" key="1">
    <citation type="journal article" date="2012" name="Nat. Genet.">
        <title>Lifestyle transitions in plant pathogenic Colletotrichum fungi deciphered by genome and transcriptome analyses.</title>
        <authorList>
            <person name="O'Connell R.J."/>
            <person name="Thon M.R."/>
            <person name="Hacquard S."/>
            <person name="Amyotte S.G."/>
            <person name="Kleemann J."/>
            <person name="Torres M.F."/>
            <person name="Damm U."/>
            <person name="Buiate E.A."/>
            <person name="Epstein L."/>
            <person name="Alkan N."/>
            <person name="Altmueller J."/>
            <person name="Alvarado-Balderrama L."/>
            <person name="Bauser C.A."/>
            <person name="Becker C."/>
            <person name="Birren B.W."/>
            <person name="Chen Z."/>
            <person name="Choi J."/>
            <person name="Crouch J.A."/>
            <person name="Duvick J.P."/>
            <person name="Farman M.A."/>
            <person name="Gan P."/>
            <person name="Heiman D."/>
            <person name="Henrissat B."/>
            <person name="Howard R.J."/>
            <person name="Kabbage M."/>
            <person name="Koch C."/>
            <person name="Kracher B."/>
            <person name="Kubo Y."/>
            <person name="Law A.D."/>
            <person name="Lebrun M.-H."/>
            <person name="Lee Y.-H."/>
            <person name="Miyara I."/>
            <person name="Moore N."/>
            <person name="Neumann U."/>
            <person name="Nordstroem K."/>
            <person name="Panaccione D.G."/>
            <person name="Panstruga R."/>
            <person name="Place M."/>
            <person name="Proctor R.H."/>
            <person name="Prusky D."/>
            <person name="Rech G."/>
            <person name="Reinhardt R."/>
            <person name="Rollins J.A."/>
            <person name="Rounsley S."/>
            <person name="Schardl C.L."/>
            <person name="Schwartz D.C."/>
            <person name="Shenoy N."/>
            <person name="Shirasu K."/>
            <person name="Sikhakolli U.R."/>
            <person name="Stueber K."/>
            <person name="Sukno S.A."/>
            <person name="Sweigard J.A."/>
            <person name="Takano Y."/>
            <person name="Takahara H."/>
            <person name="Trail F."/>
            <person name="van der Does H.C."/>
            <person name="Voll L.M."/>
            <person name="Will I."/>
            <person name="Young S."/>
            <person name="Zeng Q."/>
            <person name="Zhang J."/>
            <person name="Zhou S."/>
            <person name="Dickman M.B."/>
            <person name="Schulze-Lefert P."/>
            <person name="Ver Loren van Themaat E."/>
            <person name="Ma L.-J."/>
            <person name="Vaillancourt L.J."/>
        </authorList>
    </citation>
    <scope>NUCLEOTIDE SEQUENCE [LARGE SCALE GENOMIC DNA]</scope>
    <source>
        <strain evidence="6">IMI 349063</strain>
    </source>
</reference>
<dbReference type="SUPFAM" id="SSF48371">
    <property type="entry name" value="ARM repeat"/>
    <property type="match status" value="1"/>
</dbReference>
<feature type="non-terminal residue" evidence="5">
    <location>
        <position position="139"/>
    </location>
</feature>
<dbReference type="Pfam" id="PF08389">
    <property type="entry name" value="Xpo1"/>
    <property type="match status" value="1"/>
</dbReference>
<organism evidence="5 6">
    <name type="scientific">Colletotrichum higginsianum (strain IMI 349063)</name>
    <name type="common">Crucifer anthracnose fungus</name>
    <dbReference type="NCBI Taxonomy" id="759273"/>
    <lineage>
        <taxon>Eukaryota</taxon>
        <taxon>Fungi</taxon>
        <taxon>Dikarya</taxon>
        <taxon>Ascomycota</taxon>
        <taxon>Pezizomycotina</taxon>
        <taxon>Sordariomycetes</taxon>
        <taxon>Hypocreomycetidae</taxon>
        <taxon>Glomerellales</taxon>
        <taxon>Glomerellaceae</taxon>
        <taxon>Colletotrichum</taxon>
        <taxon>Colletotrichum destructivum species complex</taxon>
    </lineage>
</organism>
<comment type="function">
    <text evidence="2">tRNA nucleus export receptor which facilitates tRNA translocation across the nuclear pore complex. Involved in pre-tRNA splicing, probably by affecting the interaction of pre-tRNA with splicing endonuclease.</text>
</comment>
<dbReference type="GO" id="GO:0006606">
    <property type="term" value="P:protein import into nucleus"/>
    <property type="evidence" value="ECO:0007669"/>
    <property type="project" value="TreeGrafter"/>
</dbReference>
<dbReference type="GO" id="GO:0005634">
    <property type="term" value="C:nucleus"/>
    <property type="evidence" value="ECO:0007669"/>
    <property type="project" value="UniProtKB-ARBA"/>
</dbReference>
<evidence type="ECO:0000259" key="3">
    <source>
        <dbReference type="Pfam" id="PF03810"/>
    </source>
</evidence>
<keyword evidence="1" id="KW-0819">tRNA processing</keyword>
<dbReference type="InterPro" id="IPR016024">
    <property type="entry name" value="ARM-type_fold"/>
</dbReference>
<dbReference type="Pfam" id="PF03810">
    <property type="entry name" value="IBN_N"/>
    <property type="match status" value="1"/>
</dbReference>
<dbReference type="GO" id="GO:0008033">
    <property type="term" value="P:tRNA processing"/>
    <property type="evidence" value="ECO:0007669"/>
    <property type="project" value="UniProtKB-KW"/>
</dbReference>
<evidence type="ECO:0000256" key="1">
    <source>
        <dbReference type="ARBA" id="ARBA00022694"/>
    </source>
</evidence>
<dbReference type="InterPro" id="IPR051345">
    <property type="entry name" value="Importin_beta-like_NTR"/>
</dbReference>
<dbReference type="PANTHER" id="PTHR12363:SF53">
    <property type="entry name" value="MRNA TRANSPORT REGULATOR MTR10"/>
    <property type="match status" value="1"/>
</dbReference>
<feature type="domain" description="Importin N-terminal" evidence="3">
    <location>
        <begin position="14"/>
        <end position="69"/>
    </location>
</feature>
<dbReference type="HOGENOM" id="CLU_1849857_0_0_1"/>
<dbReference type="STRING" id="759273.H1VHA2"/>
<evidence type="ECO:0000259" key="4">
    <source>
        <dbReference type="Pfam" id="PF08389"/>
    </source>
</evidence>
<dbReference type="GO" id="GO:0031267">
    <property type="term" value="F:small GTPase binding"/>
    <property type="evidence" value="ECO:0007669"/>
    <property type="project" value="InterPro"/>
</dbReference>
<dbReference type="InterPro" id="IPR011989">
    <property type="entry name" value="ARM-like"/>
</dbReference>
<dbReference type="VEuPathDB" id="FungiDB:CH63R_07714"/>
<protein>
    <recommendedName>
        <fullName evidence="7">Importin N-terminal domain-containing protein</fullName>
    </recommendedName>
</protein>
<feature type="domain" description="Exportin-1/Importin-beta-like" evidence="4">
    <location>
        <begin position="77"/>
        <end position="138"/>
    </location>
</feature>
<evidence type="ECO:0008006" key="7">
    <source>
        <dbReference type="Google" id="ProtNLM"/>
    </source>
</evidence>
<dbReference type="PANTHER" id="PTHR12363">
    <property type="entry name" value="TRANSPORTIN 3 AND IMPORTIN 13"/>
    <property type="match status" value="1"/>
</dbReference>
<dbReference type="eggNOG" id="KOG2081">
    <property type="taxonomic scope" value="Eukaryota"/>
</dbReference>
<name>H1VHA2_COLHI</name>
<dbReference type="Gene3D" id="1.25.10.10">
    <property type="entry name" value="Leucine-rich Repeat Variant"/>
    <property type="match status" value="1"/>
</dbReference>
<sequence length="139" mass="15356">MVEESKVGRKDWFVQKDAWGTIIGILQSDGEPEAKLFAAITLRGKITYDLATQVSETELPALRDQILLLLKHFAAGPKPIRVQLCVCLATLAVQMKDWKDVLPTVVSSLGDSVESHAAILDFLRVLPEEVTEGRKITLT</sequence>
<dbReference type="InterPro" id="IPR013598">
    <property type="entry name" value="Exportin-1/Importin-b-like"/>
</dbReference>
<dbReference type="EMBL" id="CACQ02003584">
    <property type="protein sequence ID" value="CCF39605.1"/>
    <property type="molecule type" value="Genomic_DNA"/>
</dbReference>
<dbReference type="AlphaFoldDB" id="H1VHA2"/>
<proteinExistence type="predicted"/>